<dbReference type="Gene3D" id="2.60.120.10">
    <property type="entry name" value="Jelly Rolls"/>
    <property type="match status" value="1"/>
</dbReference>
<dbReference type="Proteomes" id="UP000232196">
    <property type="component" value="Unassembled WGS sequence"/>
</dbReference>
<comment type="caution">
    <text evidence="2">The sequence shown here is derived from an EMBL/GenBank/DDBJ whole genome shotgun (WGS) entry which is preliminary data.</text>
</comment>
<dbReference type="InterPro" id="IPR014710">
    <property type="entry name" value="RmlC-like_jellyroll"/>
</dbReference>
<keyword evidence="3" id="KW-1185">Reference proteome</keyword>
<accession>A0A2M9XH08</accession>
<feature type="domain" description="Cyclic nucleotide-binding" evidence="1">
    <location>
        <begin position="7"/>
        <end position="108"/>
    </location>
</feature>
<reference evidence="2 3" key="1">
    <citation type="submission" date="2017-07" db="EMBL/GenBank/DDBJ databases">
        <title>Leptospira spp. isolated from tropical soils.</title>
        <authorList>
            <person name="Thibeaux R."/>
            <person name="Iraola G."/>
            <person name="Ferres I."/>
            <person name="Bierque E."/>
            <person name="Girault D."/>
            <person name="Soupe-Gilbert M.-E."/>
            <person name="Picardeau M."/>
            <person name="Goarant C."/>
        </authorList>
    </citation>
    <scope>NUCLEOTIDE SEQUENCE [LARGE SCALE GENOMIC DNA]</scope>
    <source>
        <strain evidence="2 3">MCA1-C-A1</strain>
    </source>
</reference>
<dbReference type="Pfam" id="PF00027">
    <property type="entry name" value="cNMP_binding"/>
    <property type="match status" value="1"/>
</dbReference>
<dbReference type="InterPro" id="IPR000595">
    <property type="entry name" value="cNMP-bd_dom"/>
</dbReference>
<evidence type="ECO:0000313" key="3">
    <source>
        <dbReference type="Proteomes" id="UP000232196"/>
    </source>
</evidence>
<organism evidence="2 3">
    <name type="scientific">Leptospira hartskeerlii</name>
    <dbReference type="NCBI Taxonomy" id="2023177"/>
    <lineage>
        <taxon>Bacteria</taxon>
        <taxon>Pseudomonadati</taxon>
        <taxon>Spirochaetota</taxon>
        <taxon>Spirochaetia</taxon>
        <taxon>Leptospirales</taxon>
        <taxon>Leptospiraceae</taxon>
        <taxon>Leptospira</taxon>
    </lineage>
</organism>
<gene>
    <name evidence="2" type="ORF">CH357_05455</name>
</gene>
<dbReference type="CDD" id="cd00038">
    <property type="entry name" value="CAP_ED"/>
    <property type="match status" value="1"/>
</dbReference>
<dbReference type="InterPro" id="IPR018490">
    <property type="entry name" value="cNMP-bd_dom_sf"/>
</dbReference>
<sequence length="353" mass="39560">MAGPIIRTYKGGSIIYFEKDRSEDIYVLRQGRVVLTYTAIDSGYEVKEDVRLGEFFGVKSALGKYPREETAQVVGGATVLVFKLSDFETFVAEKTHLILKMMKVFSSQLRLVHKKLREILGQAEARNPAFELMNVAEVFYKNNNFEHAAYGFGKYLEHYPSGPYAGRATELQDLARKGTPYPINMPPLVYDAASTRAPMSQENLQNIMKPAAEKSNMGAGTDNTITSLYNRAHTFLNVGKFEEAAGIFKDLMVRTDFKYDSEKKLVDNALFQMGVCFLKLNNLDTASNTFSAYIKKHPSGESVKESLFHLAEIAEQQGDRQRAGMLFGKVALLPPERDSLSQKARQKAKELSA</sequence>
<dbReference type="PROSITE" id="PS50042">
    <property type="entry name" value="CNMP_BINDING_3"/>
    <property type="match status" value="1"/>
</dbReference>
<dbReference type="OrthoDB" id="335400at2"/>
<dbReference type="SUPFAM" id="SSF48452">
    <property type="entry name" value="TPR-like"/>
    <property type="match status" value="1"/>
</dbReference>
<proteinExistence type="predicted"/>
<name>A0A2M9XH08_9LEPT</name>
<evidence type="ECO:0000259" key="1">
    <source>
        <dbReference type="PROSITE" id="PS50042"/>
    </source>
</evidence>
<dbReference type="RefSeq" id="WP_100705722.1">
    <property type="nucleotide sequence ID" value="NZ_NPDL01000002.1"/>
</dbReference>
<dbReference type="EMBL" id="NPDN01000002">
    <property type="protein sequence ID" value="PJZ26929.1"/>
    <property type="molecule type" value="Genomic_DNA"/>
</dbReference>
<protein>
    <submittedName>
        <fullName evidence="2">cAMP-binding protein</fullName>
    </submittedName>
</protein>
<dbReference type="InterPro" id="IPR011990">
    <property type="entry name" value="TPR-like_helical_dom_sf"/>
</dbReference>
<evidence type="ECO:0000313" key="2">
    <source>
        <dbReference type="EMBL" id="PJZ26929.1"/>
    </source>
</evidence>
<dbReference type="InterPro" id="IPR019734">
    <property type="entry name" value="TPR_rpt"/>
</dbReference>
<dbReference type="Gene3D" id="1.25.40.10">
    <property type="entry name" value="Tetratricopeptide repeat domain"/>
    <property type="match status" value="1"/>
</dbReference>
<dbReference type="Pfam" id="PF13174">
    <property type="entry name" value="TPR_6"/>
    <property type="match status" value="1"/>
</dbReference>
<dbReference type="AlphaFoldDB" id="A0A2M9XH08"/>
<dbReference type="SUPFAM" id="SSF51206">
    <property type="entry name" value="cAMP-binding domain-like"/>
    <property type="match status" value="1"/>
</dbReference>